<dbReference type="Proteomes" id="UP000373269">
    <property type="component" value="Chromosome"/>
</dbReference>
<dbReference type="Pfam" id="PF06279">
    <property type="entry name" value="DUF1033"/>
    <property type="match status" value="1"/>
</dbReference>
<reference evidence="1 2" key="1">
    <citation type="submission" date="2019-11" db="EMBL/GenBank/DDBJ databases">
        <title>Whole Genome Sequencing and Comparative Genomic Analyses of Lysinibacillus pakistanensis LZH-9, a Halotolerant Strain with Excellent COD Removal Capability.</title>
        <authorList>
            <person name="Zhou H."/>
        </authorList>
    </citation>
    <scope>NUCLEOTIDE SEQUENCE [LARGE SCALE GENOMIC DNA]</scope>
    <source>
        <strain evidence="1 2">LZH-9</strain>
    </source>
</reference>
<accession>A0ABX6DAR0</accession>
<evidence type="ECO:0000313" key="2">
    <source>
        <dbReference type="Proteomes" id="UP000373269"/>
    </source>
</evidence>
<sequence length="111" mass="13479">MFAKMRISYDSREWANMYTILYMKADYEPWWKFEGWEAFIQTNETFATEEQFKLALAQKLEHFRLTYDNEATKEGKYWAFWSEDESFYCDACDDDTQVYHGIIAIKSEELK</sequence>
<dbReference type="EMBL" id="CP045835">
    <property type="protein sequence ID" value="QGG51662.1"/>
    <property type="molecule type" value="Genomic_DNA"/>
</dbReference>
<name>A0ABX6DAR0_9BACI</name>
<gene>
    <name evidence="1" type="ORF">GDS87_12185</name>
</gene>
<organism evidence="1 2">
    <name type="scientific">Lysinibacillus pakistanensis</name>
    <dbReference type="NCBI Taxonomy" id="759811"/>
    <lineage>
        <taxon>Bacteria</taxon>
        <taxon>Bacillati</taxon>
        <taxon>Bacillota</taxon>
        <taxon>Bacilli</taxon>
        <taxon>Bacillales</taxon>
        <taxon>Bacillaceae</taxon>
        <taxon>Lysinibacillus</taxon>
    </lineage>
</organism>
<proteinExistence type="predicted"/>
<evidence type="ECO:0000313" key="1">
    <source>
        <dbReference type="EMBL" id="QGG51662.1"/>
    </source>
</evidence>
<keyword evidence="2" id="KW-1185">Reference proteome</keyword>
<protein>
    <submittedName>
        <fullName evidence="1">DUF1033 family protein</fullName>
    </submittedName>
</protein>
<dbReference type="InterPro" id="IPR010434">
    <property type="entry name" value="DUF1033"/>
</dbReference>